<dbReference type="NCBIfam" id="TIGR02032">
    <property type="entry name" value="GG-red-SF"/>
    <property type="match status" value="1"/>
</dbReference>
<comment type="similarity">
    <text evidence="8">Belongs to the geranylgeranyl reductase family. DGGGPL reductase subfamily.</text>
</comment>
<dbReference type="InterPro" id="IPR054715">
    <property type="entry name" value="GGR_cat"/>
</dbReference>
<feature type="binding site" evidence="8">
    <location>
        <position position="34"/>
    </location>
    <ligand>
        <name>FAD</name>
        <dbReference type="ChEBI" id="CHEBI:57692"/>
    </ligand>
</feature>
<dbReference type="SUPFAM" id="SSF51905">
    <property type="entry name" value="FAD/NAD(P)-binding domain"/>
    <property type="match status" value="1"/>
</dbReference>
<feature type="binding site" evidence="8">
    <location>
        <position position="279"/>
    </location>
    <ligand>
        <name>FAD</name>
        <dbReference type="ChEBI" id="CHEBI:57692"/>
    </ligand>
</feature>
<dbReference type="Gene3D" id="3.30.9.10">
    <property type="entry name" value="D-Amino Acid Oxidase, subunit A, domain 2"/>
    <property type="match status" value="1"/>
</dbReference>
<organism evidence="11 12">
    <name type="scientific">Methanococcoides seepicolus</name>
    <dbReference type="NCBI Taxonomy" id="2828780"/>
    <lineage>
        <taxon>Archaea</taxon>
        <taxon>Methanobacteriati</taxon>
        <taxon>Methanobacteriota</taxon>
        <taxon>Stenosarchaea group</taxon>
        <taxon>Methanomicrobia</taxon>
        <taxon>Methanosarcinales</taxon>
        <taxon>Methanosarcinaceae</taxon>
        <taxon>Methanococcoides</taxon>
    </lineage>
</organism>
<dbReference type="RefSeq" id="WP_250867615.1">
    <property type="nucleotide sequence ID" value="NZ_JAGSOI010000011.1"/>
</dbReference>
<dbReference type="PANTHER" id="PTHR42685">
    <property type="entry name" value="GERANYLGERANYL DIPHOSPHATE REDUCTASE"/>
    <property type="match status" value="1"/>
</dbReference>
<name>A0A9E4ZE60_9EURY</name>
<evidence type="ECO:0000313" key="11">
    <source>
        <dbReference type="EMBL" id="MCM1986250.1"/>
    </source>
</evidence>
<comment type="catalytic activity">
    <reaction evidence="8">
        <text>archaetidylserine + 8 AH2 = 2,3-bis-O-phytanyl-sn-glycero-3-phospho-L-serine + 8 A</text>
        <dbReference type="Rhea" id="RHEA:84215"/>
        <dbReference type="ChEBI" id="CHEBI:13193"/>
        <dbReference type="ChEBI" id="CHEBI:17499"/>
        <dbReference type="ChEBI" id="CHEBI:71517"/>
        <dbReference type="ChEBI" id="CHEBI:74853"/>
    </reaction>
</comment>
<evidence type="ECO:0000256" key="4">
    <source>
        <dbReference type="ARBA" id="ARBA00023002"/>
    </source>
</evidence>
<keyword evidence="5 8" id="KW-0443">Lipid metabolism</keyword>
<dbReference type="EMBL" id="JAGSOI010000011">
    <property type="protein sequence ID" value="MCM1986250.1"/>
    <property type="molecule type" value="Genomic_DNA"/>
</dbReference>
<evidence type="ECO:0000256" key="2">
    <source>
        <dbReference type="ARBA" id="ARBA00022630"/>
    </source>
</evidence>
<feature type="domain" description="Digeranylgeranylglycerophospholipid reductase catalytic" evidence="10">
    <location>
        <begin position="176"/>
        <end position="260"/>
    </location>
</feature>
<comment type="catalytic activity">
    <reaction evidence="8">
        <text>CDP-2,3-bis-O-(geranylgeranyl)-sn-glycerol + 8 AH2 = CDP-2,3-bis-O-(phytanyl)-sn-glycerol + 8 A</text>
        <dbReference type="Rhea" id="RHEA:84207"/>
        <dbReference type="ChEBI" id="CHEBI:13193"/>
        <dbReference type="ChEBI" id="CHEBI:17499"/>
        <dbReference type="ChEBI" id="CHEBI:58838"/>
        <dbReference type="ChEBI" id="CHEBI:74004"/>
    </reaction>
</comment>
<dbReference type="Gene3D" id="3.50.50.60">
    <property type="entry name" value="FAD/NAD(P)-binding domain"/>
    <property type="match status" value="1"/>
</dbReference>
<reference evidence="11" key="1">
    <citation type="journal article" date="2021" name="mSystems">
        <title>Bacteria and Archaea Synergistically Convert Glycine Betaine to Biogenic Methane in the Formosa Cold Seep of the South China Sea.</title>
        <authorList>
            <person name="Li L."/>
            <person name="Zhang W."/>
            <person name="Zhang S."/>
            <person name="Song L."/>
            <person name="Sun Q."/>
            <person name="Zhang H."/>
            <person name="Xiang H."/>
            <person name="Dong X."/>
        </authorList>
    </citation>
    <scope>NUCLEOTIDE SEQUENCE</scope>
    <source>
        <strain evidence="11">LLY</strain>
    </source>
</reference>
<evidence type="ECO:0000256" key="3">
    <source>
        <dbReference type="ARBA" id="ARBA00022827"/>
    </source>
</evidence>
<comment type="catalytic activity">
    <reaction evidence="8">
        <text>a 2,3-bis-O-phytanyl-sn-glycerol 1-phospholipid + 8 oxidized 2[4Fe-4S]-[ferredoxin] = a 2,3-bis-O-(geranylgeranyl)-sn-glycerol 1-phospholipid + 8 reduced 2[4Fe-4S]-[ferredoxin] + 16 H(+)</text>
        <dbReference type="Rhea" id="RHEA:54324"/>
        <dbReference type="Rhea" id="RHEA-COMP:10002"/>
        <dbReference type="Rhea" id="RHEA-COMP:10004"/>
        <dbReference type="ChEBI" id="CHEBI:15378"/>
        <dbReference type="ChEBI" id="CHEBI:33722"/>
        <dbReference type="ChEBI" id="CHEBI:33723"/>
        <dbReference type="ChEBI" id="CHEBI:138139"/>
        <dbReference type="ChEBI" id="CHEBI:138140"/>
        <dbReference type="EC" id="1.3.7.11"/>
    </reaction>
</comment>
<dbReference type="GO" id="GO:0016020">
    <property type="term" value="C:membrane"/>
    <property type="evidence" value="ECO:0007669"/>
    <property type="project" value="GOC"/>
</dbReference>
<dbReference type="GO" id="GO:0045550">
    <property type="term" value="F:geranylgeranyl reductase activity"/>
    <property type="evidence" value="ECO:0007669"/>
    <property type="project" value="InterPro"/>
</dbReference>
<comment type="function">
    <text evidence="8">Is involved in the reduction of 2,3-digeranylgeranylglycerophospholipids (unsaturated archaeols) into 2,3-diphytanylglycerophospholipids (saturated archaeols) in the biosynthesis of archaeal membrane lipids. Catalyzes the formation of archaetidic acid (2,3-di-O-phytanyl-sn-glyceryl phosphate) from 2,3-di-O-geranylgeranylglyceryl phosphate (DGGGP) via the hydrogenation of each double bond of the isoprenoid chains. Is also probably able to reduce double bonds of geranyl groups in CDP-2,3-bis-O-(geranylgeranyl)-sn-glycerol and archaetidylserine, thus acting at various stages in the biosynthesis of archaeal membrane lipids.</text>
</comment>
<feature type="binding site" evidence="8">
    <location>
        <position position="46"/>
    </location>
    <ligand>
        <name>FAD</name>
        <dbReference type="ChEBI" id="CHEBI:57692"/>
    </ligand>
</feature>
<dbReference type="GO" id="GO:0050660">
    <property type="term" value="F:flavin adenine dinucleotide binding"/>
    <property type="evidence" value="ECO:0007669"/>
    <property type="project" value="UniProtKB-UniRule"/>
</dbReference>
<accession>A0A9E4ZE60</accession>
<feature type="binding site" evidence="8">
    <location>
        <position position="291"/>
    </location>
    <ligand>
        <name>FAD</name>
        <dbReference type="ChEBI" id="CHEBI:57692"/>
    </ligand>
</feature>
<keyword evidence="2 8" id="KW-0285">Flavoprotein</keyword>
<feature type="binding site" evidence="8">
    <location>
        <position position="99"/>
    </location>
    <ligand>
        <name>FAD</name>
        <dbReference type="ChEBI" id="CHEBI:57692"/>
    </ligand>
</feature>
<sequence>MKDHYDVIVVGAGPGGSIAAKTAAKEGLDVLMIEKRQEIGDPIRCAEGVGKFHLKQHIEPDPRWICADVKGSCIISPDGTKVKMAEEMSGGEVGYVLERKIFDRALANESALAGAEVMVKTRATDLIIENDTVCGIKLMHLGKMHEVRSKIVIGADGMESKVGRWAGIETAVKPSDMETCAQYLVSNANIDQEFCYFYLGNEIAPAGYVWMFPKGGNKANVGIGILGSKSGEDRPIDLLNAFMEKNMPDAKIIEMVIGGVPVCGTIDRTIANGLMLVGDAARQSDPITGGGIINAMDAGKIAGEIAAKAIRNGDCSTDTLQEYEELWRKTIGKEINNSLIVKETFVKFTDEDLNSLAYSLKDINFTSMSLLDLLKALFKANKKLLWDLRGIFKDFIKNDVDFKYKAE</sequence>
<reference evidence="11" key="2">
    <citation type="submission" date="2021-04" db="EMBL/GenBank/DDBJ databases">
        <authorList>
            <person name="Dong X."/>
        </authorList>
    </citation>
    <scope>NUCLEOTIDE SEQUENCE</scope>
    <source>
        <strain evidence="11">LLY</strain>
    </source>
</reference>
<dbReference type="AlphaFoldDB" id="A0A9E4ZE60"/>
<dbReference type="PANTHER" id="PTHR42685:SF18">
    <property type="entry name" value="DIGERANYLGERANYLGLYCEROPHOSPHOLIPID REDUCTASE"/>
    <property type="match status" value="1"/>
</dbReference>
<evidence type="ECO:0000259" key="9">
    <source>
        <dbReference type="Pfam" id="PF00890"/>
    </source>
</evidence>
<feature type="domain" description="FAD-dependent oxidoreductase 2 FAD-binding" evidence="9">
    <location>
        <begin position="6"/>
        <end position="54"/>
    </location>
</feature>
<dbReference type="Proteomes" id="UP001056766">
    <property type="component" value="Unassembled WGS sequence"/>
</dbReference>
<feature type="binding site" evidence="8">
    <location>
        <position position="15"/>
    </location>
    <ligand>
        <name>FAD</name>
        <dbReference type="ChEBI" id="CHEBI:57692"/>
    </ligand>
</feature>
<evidence type="ECO:0000256" key="6">
    <source>
        <dbReference type="ARBA" id="ARBA00023209"/>
    </source>
</evidence>
<dbReference type="InterPro" id="IPR050407">
    <property type="entry name" value="Geranylgeranyl_reductase"/>
</dbReference>
<gene>
    <name evidence="11" type="ORF">KDK67_04385</name>
</gene>
<comment type="pathway">
    <text evidence="8">Membrane lipid metabolism; glycerophospholipid metabolism.</text>
</comment>
<comment type="catalytic activity">
    <reaction evidence="8">
        <text>2,3-bis-O-(phytanyl)-sn-glycerol 1-phosphate + 8 oxidized 2[4Fe-4S]-[ferredoxin] = 2,3-bis-O-(geranylgeranyl)-sn-glycerol 1-phosphate + 8 reduced 2[4Fe-4S]-[ferredoxin] + 16 H(+)</text>
        <dbReference type="Rhea" id="RHEA:36159"/>
        <dbReference type="Rhea" id="RHEA-COMP:10002"/>
        <dbReference type="Rhea" id="RHEA-COMP:10004"/>
        <dbReference type="ChEBI" id="CHEBI:15378"/>
        <dbReference type="ChEBI" id="CHEBI:33722"/>
        <dbReference type="ChEBI" id="CHEBI:33723"/>
        <dbReference type="ChEBI" id="CHEBI:58837"/>
        <dbReference type="ChEBI" id="CHEBI:73125"/>
        <dbReference type="EC" id="1.3.7.11"/>
    </reaction>
</comment>
<feature type="binding site" evidence="8">
    <location>
        <position position="123"/>
    </location>
    <ligand>
        <name>FAD</name>
        <dbReference type="ChEBI" id="CHEBI:57692"/>
    </ligand>
</feature>
<feature type="binding site" evidence="8">
    <location>
        <position position="48"/>
    </location>
    <ligand>
        <name>FAD</name>
        <dbReference type="ChEBI" id="CHEBI:57692"/>
    </ligand>
</feature>
<feature type="binding site" evidence="8">
    <location>
        <position position="370"/>
    </location>
    <ligand>
        <name>a 2,3-bis-O-(geranylgeranyl)-sn-glycerol 1-phospholipid</name>
        <dbReference type="ChEBI" id="CHEBI:138140"/>
    </ligand>
</feature>
<comment type="caution">
    <text evidence="8">Lacks conserved residue(s) required for the propagation of feature annotation.</text>
</comment>
<comment type="miscellaneous">
    <text evidence="8">Reduction reaction proceeds via syn addition of hydrogen for double bonds.</text>
</comment>
<comment type="catalytic activity">
    <reaction evidence="8">
        <text>a 2,3-bis-O-phytanyl-sn-glycerol 1-phospholipid + 8 A = a 2,3-bis-O-(geranylgeranyl)-sn-glycerol 1-phospholipid + 8 AH2</text>
        <dbReference type="Rhea" id="RHEA:64376"/>
        <dbReference type="ChEBI" id="CHEBI:13193"/>
        <dbReference type="ChEBI" id="CHEBI:17499"/>
        <dbReference type="ChEBI" id="CHEBI:138139"/>
        <dbReference type="ChEBI" id="CHEBI:138140"/>
    </reaction>
</comment>
<comment type="cofactor">
    <cofactor evidence="8">
        <name>FAD</name>
        <dbReference type="ChEBI" id="CHEBI:57692"/>
    </cofactor>
    <text evidence="8">Binds 1 FAD per subunit.</text>
</comment>
<protein>
    <recommendedName>
        <fullName evidence="8">Digeranylgeranylglycerophospholipid reductase</fullName>
        <shortName evidence="8">DGGGPL reductase</shortName>
        <ecNumber evidence="8">1.3.7.11</ecNumber>
    </recommendedName>
    <alternativeName>
        <fullName evidence="8">2,3-bis-O-geranylgeranylglyceryl phosphate reductase</fullName>
    </alternativeName>
    <alternativeName>
        <fullName evidence="8">Geranylgeranyl reductase</fullName>
        <shortName evidence="8">GGR</shortName>
    </alternativeName>
</protein>
<feature type="binding site" evidence="8">
    <location>
        <position position="292"/>
    </location>
    <ligand>
        <name>FAD</name>
        <dbReference type="ChEBI" id="CHEBI:57692"/>
    </ligand>
</feature>
<dbReference type="HAMAP" id="MF_01287">
    <property type="entry name" value="DGGGPL_reductase"/>
    <property type="match status" value="1"/>
</dbReference>
<dbReference type="InterPro" id="IPR011777">
    <property type="entry name" value="Geranylgeranyl_Rdtase_fam"/>
</dbReference>
<evidence type="ECO:0000256" key="1">
    <source>
        <dbReference type="ARBA" id="ARBA00022516"/>
    </source>
</evidence>
<proteinExistence type="inferred from homology"/>
<keyword evidence="12" id="KW-1185">Reference proteome</keyword>
<dbReference type="GO" id="GO:0016628">
    <property type="term" value="F:oxidoreductase activity, acting on the CH-CH group of donors, NAD or NADP as acceptor"/>
    <property type="evidence" value="ECO:0007669"/>
    <property type="project" value="InterPro"/>
</dbReference>
<feature type="binding site" evidence="8">
    <location>
        <position position="45"/>
    </location>
    <ligand>
        <name>FAD</name>
        <dbReference type="ChEBI" id="CHEBI:57692"/>
    </ligand>
</feature>
<dbReference type="Pfam" id="PF00890">
    <property type="entry name" value="FAD_binding_2"/>
    <property type="match status" value="1"/>
</dbReference>
<keyword evidence="4 8" id="KW-0560">Oxidoreductase</keyword>
<dbReference type="GO" id="GO:0046474">
    <property type="term" value="P:glycerophospholipid biosynthetic process"/>
    <property type="evidence" value="ECO:0007669"/>
    <property type="project" value="UniProtKB-UniRule"/>
</dbReference>
<dbReference type="InterPro" id="IPR023590">
    <property type="entry name" value="DGGGPL_reductase"/>
</dbReference>
<keyword evidence="7 8" id="KW-1208">Phospholipid metabolism</keyword>
<evidence type="ECO:0000259" key="10">
    <source>
        <dbReference type="Pfam" id="PF22578"/>
    </source>
</evidence>
<evidence type="ECO:0000256" key="5">
    <source>
        <dbReference type="ARBA" id="ARBA00023098"/>
    </source>
</evidence>
<dbReference type="GO" id="GO:0016636">
    <property type="term" value="F:oxidoreductase activity, acting on the CH-CH group of donors, iron-sulfur protein as acceptor"/>
    <property type="evidence" value="ECO:0007669"/>
    <property type="project" value="UniProtKB-UniRule"/>
</dbReference>
<dbReference type="EC" id="1.3.7.11" evidence="8"/>
<keyword evidence="6 8" id="KW-0594">Phospholipid biosynthesis</keyword>
<comment type="caution">
    <text evidence="11">The sequence shown here is derived from an EMBL/GenBank/DDBJ whole genome shotgun (WGS) entry which is preliminary data.</text>
</comment>
<evidence type="ECO:0000256" key="7">
    <source>
        <dbReference type="ARBA" id="ARBA00023264"/>
    </source>
</evidence>
<evidence type="ECO:0000313" key="12">
    <source>
        <dbReference type="Proteomes" id="UP001056766"/>
    </source>
</evidence>
<dbReference type="Pfam" id="PF22578">
    <property type="entry name" value="GGR_cat"/>
    <property type="match status" value="1"/>
</dbReference>
<dbReference type="InterPro" id="IPR003953">
    <property type="entry name" value="FAD-dep_OxRdtase_2_FAD-bd"/>
</dbReference>
<dbReference type="PRINTS" id="PR00420">
    <property type="entry name" value="RNGMNOXGNASE"/>
</dbReference>
<evidence type="ECO:0000256" key="8">
    <source>
        <dbReference type="HAMAP-Rule" id="MF_01287"/>
    </source>
</evidence>
<keyword evidence="3 8" id="KW-0274">FAD</keyword>
<dbReference type="GO" id="GO:0046467">
    <property type="term" value="P:membrane lipid biosynthetic process"/>
    <property type="evidence" value="ECO:0007669"/>
    <property type="project" value="InterPro"/>
</dbReference>
<dbReference type="InterPro" id="IPR036188">
    <property type="entry name" value="FAD/NAD-bd_sf"/>
</dbReference>
<keyword evidence="1 8" id="KW-0444">Lipid biosynthesis</keyword>